<sequence>MPTLNNILPEINSRPDLPKMCRSLLYKFMKQINFRREGRPIYYLDEIWLNDDHTKEKVWVDSSIQNQRQAFIDGLSTGLKKSI</sequence>
<dbReference type="EMBL" id="JAPWTJ010000470">
    <property type="protein sequence ID" value="KAJ8978147.1"/>
    <property type="molecule type" value="Genomic_DNA"/>
</dbReference>
<proteinExistence type="predicted"/>
<protein>
    <submittedName>
        <fullName evidence="1">Uncharacterized protein</fullName>
    </submittedName>
</protein>
<evidence type="ECO:0000313" key="2">
    <source>
        <dbReference type="Proteomes" id="UP001162164"/>
    </source>
</evidence>
<gene>
    <name evidence="1" type="ORF">NQ317_016849</name>
</gene>
<name>A0ABQ9JJU1_9CUCU</name>
<accession>A0ABQ9JJU1</accession>
<dbReference type="Proteomes" id="UP001162164">
    <property type="component" value="Unassembled WGS sequence"/>
</dbReference>
<organism evidence="1 2">
    <name type="scientific">Molorchus minor</name>
    <dbReference type="NCBI Taxonomy" id="1323400"/>
    <lineage>
        <taxon>Eukaryota</taxon>
        <taxon>Metazoa</taxon>
        <taxon>Ecdysozoa</taxon>
        <taxon>Arthropoda</taxon>
        <taxon>Hexapoda</taxon>
        <taxon>Insecta</taxon>
        <taxon>Pterygota</taxon>
        <taxon>Neoptera</taxon>
        <taxon>Endopterygota</taxon>
        <taxon>Coleoptera</taxon>
        <taxon>Polyphaga</taxon>
        <taxon>Cucujiformia</taxon>
        <taxon>Chrysomeloidea</taxon>
        <taxon>Cerambycidae</taxon>
        <taxon>Lamiinae</taxon>
        <taxon>Monochamini</taxon>
        <taxon>Molorchus</taxon>
    </lineage>
</organism>
<evidence type="ECO:0000313" key="1">
    <source>
        <dbReference type="EMBL" id="KAJ8978147.1"/>
    </source>
</evidence>
<comment type="caution">
    <text evidence="1">The sequence shown here is derived from an EMBL/GenBank/DDBJ whole genome shotgun (WGS) entry which is preliminary data.</text>
</comment>
<keyword evidence="2" id="KW-1185">Reference proteome</keyword>
<reference evidence="1" key="1">
    <citation type="journal article" date="2023" name="Insect Mol. Biol.">
        <title>Genome sequencing provides insights into the evolution of gene families encoding plant cell wall-degrading enzymes in longhorned beetles.</title>
        <authorList>
            <person name="Shin N.R."/>
            <person name="Okamura Y."/>
            <person name="Kirsch R."/>
            <person name="Pauchet Y."/>
        </authorList>
    </citation>
    <scope>NUCLEOTIDE SEQUENCE</scope>
    <source>
        <strain evidence="1">MMC_N1</strain>
    </source>
</reference>